<dbReference type="InterPro" id="IPR053139">
    <property type="entry name" value="Surface_bspA-like"/>
</dbReference>
<gene>
    <name evidence="3" type="ORF">ESZ47_07680</name>
</gene>
<comment type="caution">
    <text evidence="3">The sequence shown here is derived from an EMBL/GenBank/DDBJ whole genome shotgun (WGS) entry which is preliminary data.</text>
</comment>
<dbReference type="EMBL" id="SDGY01000005">
    <property type="protein sequence ID" value="TYC46401.1"/>
    <property type="molecule type" value="Genomic_DNA"/>
</dbReference>
<name>A0A6P2CKG3_9LACO</name>
<dbReference type="OrthoDB" id="1771364at2"/>
<evidence type="ECO:0000313" key="4">
    <source>
        <dbReference type="Proteomes" id="UP000442244"/>
    </source>
</evidence>
<reference evidence="3 4" key="1">
    <citation type="submission" date="2019-01" db="EMBL/GenBank/DDBJ databases">
        <title>Leuconostoc litchii sp. nov., a novel lactic acid bacterium isolated from lychee.</title>
        <authorList>
            <person name="Wang L.-T."/>
        </authorList>
    </citation>
    <scope>NUCLEOTIDE SEQUENCE [LARGE SCALE GENOMIC DNA]</scope>
    <source>
        <strain evidence="3 4">MB7</strain>
    </source>
</reference>
<evidence type="ECO:0000256" key="1">
    <source>
        <dbReference type="ARBA" id="ARBA00022737"/>
    </source>
</evidence>
<proteinExistence type="predicted"/>
<protein>
    <submittedName>
        <fullName evidence="3">Serine protease</fullName>
    </submittedName>
</protein>
<evidence type="ECO:0000313" key="3">
    <source>
        <dbReference type="EMBL" id="TYC46401.1"/>
    </source>
</evidence>
<dbReference type="InterPro" id="IPR026906">
    <property type="entry name" value="LRR_5"/>
</dbReference>
<dbReference type="AlphaFoldDB" id="A0A6P2CKG3"/>
<dbReference type="GO" id="GO:0006508">
    <property type="term" value="P:proteolysis"/>
    <property type="evidence" value="ECO:0007669"/>
    <property type="project" value="UniProtKB-KW"/>
</dbReference>
<dbReference type="SUPFAM" id="SSF52058">
    <property type="entry name" value="L domain-like"/>
    <property type="match status" value="1"/>
</dbReference>
<evidence type="ECO:0000256" key="2">
    <source>
        <dbReference type="PROSITE-ProRule" id="PRU00591"/>
    </source>
</evidence>
<accession>A0A6P2CKG3</accession>
<dbReference type="PANTHER" id="PTHR45661:SF3">
    <property type="entry name" value="IG-LIKE DOMAIN-CONTAINING PROTEIN"/>
    <property type="match status" value="1"/>
</dbReference>
<dbReference type="Gene3D" id="2.10.270.10">
    <property type="entry name" value="Cholin Binding"/>
    <property type="match status" value="1"/>
</dbReference>
<dbReference type="PROSITE" id="PS51170">
    <property type="entry name" value="CW"/>
    <property type="match status" value="1"/>
</dbReference>
<dbReference type="PANTHER" id="PTHR45661">
    <property type="entry name" value="SURFACE ANTIGEN"/>
    <property type="match status" value="1"/>
</dbReference>
<dbReference type="InterPro" id="IPR032675">
    <property type="entry name" value="LRR_dom_sf"/>
</dbReference>
<feature type="repeat" description="Cell wall-binding" evidence="2">
    <location>
        <begin position="483"/>
        <end position="502"/>
    </location>
</feature>
<keyword evidence="3" id="KW-0645">Protease</keyword>
<dbReference type="Pfam" id="PF13306">
    <property type="entry name" value="LRR_5"/>
    <property type="match status" value="2"/>
</dbReference>
<keyword evidence="1" id="KW-0677">Repeat</keyword>
<keyword evidence="4" id="KW-1185">Reference proteome</keyword>
<dbReference type="SUPFAM" id="SSF69360">
    <property type="entry name" value="Cell wall binding repeat"/>
    <property type="match status" value="1"/>
</dbReference>
<dbReference type="Gene3D" id="3.80.10.10">
    <property type="entry name" value="Ribonuclease Inhibitor"/>
    <property type="match status" value="2"/>
</dbReference>
<sequence>MRDKKVFLITILLSLSCIVSGIFFNKVTVYADDVPNTALKIENNVLYGFSDGQSQHRGANVVIPSNVTSIADTAFYNQEISSVDFTSATNLKSIGDFAFAKNQLTSVQYPKLDDNNLGWYIFYDNNITSLTFANGVTHINDGAFANNPTLKSVTFPKTITSIGDWVFAGDNLRVVDLTTIQNTNSLSVGSGAFYGNQSFKVSVLPNDVLDSSGHHPIRWYGYEAFGGGNTGQAATVATQYALKHQHYSAGTPGTIGNADDFTYDSNDHTIITGVKSGTSTLGKTIVIPSDVTKIANNAFESLGIMSVDFSKATNLKEIGNFAFYDNQISNTLNLPNSLNNNISGIGWYAFASNNIANVIFPNNDLKSLNDFVFADNKLTGVDLPDTLQTIGDGTFIDNQITDVNLPVNIQRVGSGCFAGNSFSDSRAQELTTMVMNTKSEKDISAILYPFGMTTSQKYSQLKNQFSEMSDGTWQYFGSDGLPVTGLQVIDGHTYYFNSDGTQVKGGSVELKDGRIHYFDANSGDMLN</sequence>
<dbReference type="Proteomes" id="UP000442244">
    <property type="component" value="Unassembled WGS sequence"/>
</dbReference>
<dbReference type="PROSITE" id="PS51257">
    <property type="entry name" value="PROKAR_LIPOPROTEIN"/>
    <property type="match status" value="1"/>
</dbReference>
<organism evidence="3 4">
    <name type="scientific">Leuconostoc litchii</name>
    <dbReference type="NCBI Taxonomy" id="1981069"/>
    <lineage>
        <taxon>Bacteria</taxon>
        <taxon>Bacillati</taxon>
        <taxon>Bacillota</taxon>
        <taxon>Bacilli</taxon>
        <taxon>Lactobacillales</taxon>
        <taxon>Lactobacillaceae</taxon>
        <taxon>Leuconostoc</taxon>
    </lineage>
</organism>
<dbReference type="Pfam" id="PF19127">
    <property type="entry name" value="Choline_bind_3"/>
    <property type="match status" value="1"/>
</dbReference>
<dbReference type="InterPro" id="IPR018337">
    <property type="entry name" value="Cell_wall/Cho-bd_repeat"/>
</dbReference>
<dbReference type="GO" id="GO:0008233">
    <property type="term" value="F:peptidase activity"/>
    <property type="evidence" value="ECO:0007669"/>
    <property type="project" value="UniProtKB-KW"/>
</dbReference>
<keyword evidence="3" id="KW-0378">Hydrolase</keyword>